<keyword evidence="3 5" id="KW-1133">Transmembrane helix</keyword>
<feature type="transmembrane region" description="Helical" evidence="5">
    <location>
        <begin position="171"/>
        <end position="192"/>
    </location>
</feature>
<dbReference type="Pfam" id="PF07690">
    <property type="entry name" value="MFS_1"/>
    <property type="match status" value="1"/>
</dbReference>
<name>A0A8R1W548_ACYPI</name>
<evidence type="ECO:0000256" key="1">
    <source>
        <dbReference type="ARBA" id="ARBA00004141"/>
    </source>
</evidence>
<evidence type="ECO:0000256" key="3">
    <source>
        <dbReference type="ARBA" id="ARBA00022989"/>
    </source>
</evidence>
<dbReference type="GO" id="GO:0006820">
    <property type="term" value="P:monoatomic anion transport"/>
    <property type="evidence" value="ECO:0007669"/>
    <property type="project" value="TreeGrafter"/>
</dbReference>
<feature type="transmembrane region" description="Helical" evidence="5">
    <location>
        <begin position="440"/>
        <end position="459"/>
    </location>
</feature>
<feature type="transmembrane region" description="Helical" evidence="5">
    <location>
        <begin position="371"/>
        <end position="391"/>
    </location>
</feature>
<organism evidence="7 8">
    <name type="scientific">Acyrthosiphon pisum</name>
    <name type="common">Pea aphid</name>
    <dbReference type="NCBI Taxonomy" id="7029"/>
    <lineage>
        <taxon>Eukaryota</taxon>
        <taxon>Metazoa</taxon>
        <taxon>Ecdysozoa</taxon>
        <taxon>Arthropoda</taxon>
        <taxon>Hexapoda</taxon>
        <taxon>Insecta</taxon>
        <taxon>Pterygota</taxon>
        <taxon>Neoptera</taxon>
        <taxon>Paraneoptera</taxon>
        <taxon>Hemiptera</taxon>
        <taxon>Sternorrhyncha</taxon>
        <taxon>Aphidomorpha</taxon>
        <taxon>Aphidoidea</taxon>
        <taxon>Aphididae</taxon>
        <taxon>Macrosiphini</taxon>
        <taxon>Acyrthosiphon</taxon>
    </lineage>
</organism>
<feature type="transmembrane region" description="Helical" evidence="5">
    <location>
        <begin position="307"/>
        <end position="324"/>
    </location>
</feature>
<feature type="domain" description="Major facilitator superfamily (MFS) profile" evidence="6">
    <location>
        <begin position="18"/>
        <end position="465"/>
    </location>
</feature>
<reference evidence="8" key="1">
    <citation type="submission" date="2010-06" db="EMBL/GenBank/DDBJ databases">
        <authorList>
            <person name="Jiang H."/>
            <person name="Abraham K."/>
            <person name="Ali S."/>
            <person name="Alsbrooks S.L."/>
            <person name="Anim B.N."/>
            <person name="Anosike U.S."/>
            <person name="Attaway T."/>
            <person name="Bandaranaike D.P."/>
            <person name="Battles P.K."/>
            <person name="Bell S.N."/>
            <person name="Bell A.V."/>
            <person name="Beltran B."/>
            <person name="Bickham C."/>
            <person name="Bustamante Y."/>
            <person name="Caleb T."/>
            <person name="Canada A."/>
            <person name="Cardenas V."/>
            <person name="Carter K."/>
            <person name="Chacko J."/>
            <person name="Chandrabose M.N."/>
            <person name="Chavez D."/>
            <person name="Chavez A."/>
            <person name="Chen L."/>
            <person name="Chu H.-S."/>
            <person name="Claassen K.J."/>
            <person name="Cockrell R."/>
            <person name="Collins M."/>
            <person name="Cooper J.A."/>
            <person name="Cree A."/>
            <person name="Curry S.M."/>
            <person name="Da Y."/>
            <person name="Dao M.D."/>
            <person name="Das B."/>
            <person name="Davila M.-L."/>
            <person name="Davy-Carroll L."/>
            <person name="Denson S."/>
            <person name="Dinh H."/>
            <person name="Ebong V.E."/>
            <person name="Edwards J.R."/>
            <person name="Egan A."/>
            <person name="El-Daye J."/>
            <person name="Escobedo L."/>
            <person name="Fernandez S."/>
            <person name="Fernando P.R."/>
            <person name="Flagg N."/>
            <person name="Forbes L.D."/>
            <person name="Fowler R.G."/>
            <person name="Fu Q."/>
            <person name="Gabisi R.A."/>
            <person name="Ganer J."/>
            <person name="Garbino Pronczuk A."/>
            <person name="Garcia R.M."/>
            <person name="Garner T."/>
            <person name="Garrett T.E."/>
            <person name="Gonzalez D.A."/>
            <person name="Hamid H."/>
            <person name="Hawkins E.S."/>
            <person name="Hirani K."/>
            <person name="Hogues M.E."/>
            <person name="Hollins B."/>
            <person name="Hsiao C.-H."/>
            <person name="Jabil R."/>
            <person name="James M.L."/>
            <person name="Jhangiani S.N."/>
            <person name="Johnson B."/>
            <person name="Johnson Q."/>
            <person name="Joshi V."/>
            <person name="Kalu J.B."/>
            <person name="Kam C."/>
            <person name="Kashfia A."/>
            <person name="Keebler J."/>
            <person name="Kisamo H."/>
            <person name="Kovar C.L."/>
            <person name="Lago L.A."/>
            <person name="Lai C.-Y."/>
            <person name="Laidlaw J."/>
            <person name="Lara F."/>
            <person name="Le T.-K."/>
            <person name="Lee S.L."/>
            <person name="Legall F.H."/>
            <person name="Lemon S.J."/>
            <person name="Lewis L.R."/>
            <person name="Li B."/>
            <person name="Liu Y."/>
            <person name="Liu Y.-S."/>
            <person name="Lopez J."/>
            <person name="Lozado R.J."/>
            <person name="Lu J."/>
            <person name="Madu R.C."/>
            <person name="Maheshwari M."/>
            <person name="Maheshwari R."/>
            <person name="Malloy K."/>
            <person name="Martinez E."/>
            <person name="Mathew T."/>
            <person name="Mercado I.C."/>
            <person name="Mercado C."/>
            <person name="Meyer B."/>
            <person name="Montgomery K."/>
            <person name="Morgan M.B."/>
            <person name="Munidasa M."/>
            <person name="Nazareth L.V."/>
            <person name="Nelson J."/>
            <person name="Ng B.M."/>
            <person name="Nguyen N.B."/>
            <person name="Nguyen P.Q."/>
            <person name="Nguyen T."/>
            <person name="Obregon M."/>
            <person name="Okwuonu G.O."/>
            <person name="Onwere C.G."/>
            <person name="Orozco G."/>
            <person name="Parra A."/>
            <person name="Patel S."/>
            <person name="Patil S."/>
            <person name="Perez A."/>
            <person name="Perez Y."/>
            <person name="Pham C."/>
            <person name="Primus E.L."/>
            <person name="Pu L.-L."/>
            <person name="Puazo M."/>
            <person name="Qin X."/>
            <person name="Quiroz J.B."/>
            <person name="Reese J."/>
            <person name="Richards S."/>
            <person name="Rives C.M."/>
            <person name="Robberts R."/>
            <person name="Ruiz S.J."/>
            <person name="Ruiz M.J."/>
            <person name="Santibanez J."/>
            <person name="Schneider B.W."/>
            <person name="Sisson I."/>
            <person name="Smith M."/>
            <person name="Sodergren E."/>
            <person name="Song X.-Z."/>
            <person name="Song B.B."/>
            <person name="Summersgill H."/>
            <person name="Thelus R."/>
            <person name="Thornton R.D."/>
            <person name="Trejos Z.Y."/>
            <person name="Usmani K."/>
            <person name="Vattathil S."/>
            <person name="Villasana D."/>
            <person name="Walker D.L."/>
            <person name="Wang S."/>
            <person name="Wang K."/>
            <person name="White C.S."/>
            <person name="Williams A.C."/>
            <person name="Williamson J."/>
            <person name="Wilson K."/>
            <person name="Woghiren I.O."/>
            <person name="Woodworth J.R."/>
            <person name="Worley K.C."/>
            <person name="Wright R.A."/>
            <person name="Wu W."/>
            <person name="Young L."/>
            <person name="Zhang L."/>
            <person name="Zhang J."/>
            <person name="Zhu Y."/>
            <person name="Muzny D.M."/>
            <person name="Weinstock G."/>
            <person name="Gibbs R.A."/>
        </authorList>
    </citation>
    <scope>NUCLEOTIDE SEQUENCE [LARGE SCALE GENOMIC DNA]</scope>
    <source>
        <strain evidence="8">LSR1</strain>
    </source>
</reference>
<dbReference type="Gene3D" id="1.20.1250.20">
    <property type="entry name" value="MFS general substrate transporter like domains"/>
    <property type="match status" value="1"/>
</dbReference>
<dbReference type="GeneID" id="100573358"/>
<keyword evidence="4 5" id="KW-0472">Membrane</keyword>
<reference evidence="7" key="2">
    <citation type="submission" date="2022-06" db="UniProtKB">
        <authorList>
            <consortium name="EnsemblMetazoa"/>
        </authorList>
    </citation>
    <scope>IDENTIFICATION</scope>
</reference>
<feature type="transmembrane region" description="Helical" evidence="5">
    <location>
        <begin position="204"/>
        <end position="225"/>
    </location>
</feature>
<dbReference type="InterPro" id="IPR050382">
    <property type="entry name" value="MFS_Na/Anion_cotransporter"/>
</dbReference>
<evidence type="ECO:0000256" key="4">
    <source>
        <dbReference type="ARBA" id="ARBA00023136"/>
    </source>
</evidence>
<feature type="transmembrane region" description="Helical" evidence="5">
    <location>
        <begin position="141"/>
        <end position="165"/>
    </location>
</feature>
<feature type="transmembrane region" description="Helical" evidence="5">
    <location>
        <begin position="403"/>
        <end position="428"/>
    </location>
</feature>
<feature type="transmembrane region" description="Helical" evidence="5">
    <location>
        <begin position="20"/>
        <end position="40"/>
    </location>
</feature>
<feature type="transmembrane region" description="Helical" evidence="5">
    <location>
        <begin position="87"/>
        <end position="105"/>
    </location>
</feature>
<dbReference type="OrthoDB" id="6578822at2759"/>
<keyword evidence="8" id="KW-1185">Reference proteome</keyword>
<dbReference type="InterPro" id="IPR036259">
    <property type="entry name" value="MFS_trans_sf"/>
</dbReference>
<evidence type="ECO:0000256" key="5">
    <source>
        <dbReference type="SAM" id="Phobius"/>
    </source>
</evidence>
<comment type="subcellular location">
    <subcellularLocation>
        <location evidence="1">Membrane</location>
        <topology evidence="1">Multi-pass membrane protein</topology>
    </subcellularLocation>
</comment>
<feature type="transmembrane region" description="Helical" evidence="5">
    <location>
        <begin position="344"/>
        <end position="364"/>
    </location>
</feature>
<dbReference type="InterPro" id="IPR011701">
    <property type="entry name" value="MFS"/>
</dbReference>
<proteinExistence type="predicted"/>
<dbReference type="PROSITE" id="PS50850">
    <property type="entry name" value="MFS"/>
    <property type="match status" value="1"/>
</dbReference>
<dbReference type="PANTHER" id="PTHR11662:SF455">
    <property type="entry name" value="GH23975P"/>
    <property type="match status" value="1"/>
</dbReference>
<evidence type="ECO:0000259" key="6">
    <source>
        <dbReference type="PROSITE" id="PS50850"/>
    </source>
</evidence>
<dbReference type="KEGG" id="api:100573358"/>
<sequence length="500" mass="56042">MSNHVDHLAPKPKLWGSCRLSIAFCVFLAAVQMAILRDNLGIALLCMSKPIGNLTCEPNHAIVPILPWVDPKQNCEFEWDSATRGRILGSFLYGYISTTLVGGIISNNYGAKLPFMVAVYGNIIFHLLSPTAAEVHTELFFACRFIQGMFAGLLAGPFFQLFSAWMSDDEASLLLSFGFSGYAFGTILSYPMSGSLCDSNINGFGGWSLIFYVPAIISILFLFYWHRYLYDVPDNHPNISPEEYEYLLQNVGISDEPPVIPWLSIFTSLPFIAYILCYSAFLWNVLTMMNNMPMFLQTMLGIQTSESGYLYCIPFILTFLTRNFNATTYITVKNFSGLSHTACRKLYCCFGCIMVIISLLSIIFEENITKLHVIVAISINLALGDFAYSGGFFPTLLDLAPNYAGLLSGVSTFIAFLVASPSTFVNSIIIKQNTKEEWNIVLWIIVAMFTFVMFFYLIFGSAALQLWSISILEVPERGTFRSTIYNASRNMSNIRPSYIF</sequence>
<dbReference type="AlphaFoldDB" id="A0A8R1W548"/>
<protein>
    <recommendedName>
        <fullName evidence="6">Major facilitator superfamily (MFS) profile domain-containing protein</fullName>
    </recommendedName>
</protein>
<dbReference type="InterPro" id="IPR020846">
    <property type="entry name" value="MFS_dom"/>
</dbReference>
<evidence type="ECO:0000313" key="7">
    <source>
        <dbReference type="EnsemblMetazoa" id="XP_003244080.1"/>
    </source>
</evidence>
<dbReference type="Proteomes" id="UP000007819">
    <property type="component" value="Chromosome A1"/>
</dbReference>
<accession>A0A8R1W548</accession>
<dbReference type="GO" id="GO:0022857">
    <property type="term" value="F:transmembrane transporter activity"/>
    <property type="evidence" value="ECO:0007669"/>
    <property type="project" value="InterPro"/>
</dbReference>
<evidence type="ECO:0000256" key="2">
    <source>
        <dbReference type="ARBA" id="ARBA00022692"/>
    </source>
</evidence>
<dbReference type="SUPFAM" id="SSF103473">
    <property type="entry name" value="MFS general substrate transporter"/>
    <property type="match status" value="1"/>
</dbReference>
<dbReference type="GO" id="GO:0016020">
    <property type="term" value="C:membrane"/>
    <property type="evidence" value="ECO:0007669"/>
    <property type="project" value="UniProtKB-SubCell"/>
</dbReference>
<dbReference type="PANTHER" id="PTHR11662">
    <property type="entry name" value="SOLUTE CARRIER FAMILY 17"/>
    <property type="match status" value="1"/>
</dbReference>
<feature type="transmembrane region" description="Helical" evidence="5">
    <location>
        <begin position="259"/>
        <end position="286"/>
    </location>
</feature>
<evidence type="ECO:0000313" key="8">
    <source>
        <dbReference type="Proteomes" id="UP000007819"/>
    </source>
</evidence>
<keyword evidence="2 5" id="KW-0812">Transmembrane</keyword>
<dbReference type="RefSeq" id="XP_003244080.1">
    <property type="nucleotide sequence ID" value="XM_003244032.3"/>
</dbReference>
<dbReference type="EnsemblMetazoa" id="XM_003244032.4">
    <property type="protein sequence ID" value="XP_003244080.1"/>
    <property type="gene ID" value="LOC100573358"/>
</dbReference>
<feature type="transmembrane region" description="Helical" evidence="5">
    <location>
        <begin position="111"/>
        <end position="129"/>
    </location>
</feature>